<organism evidence="1 2">
    <name type="scientific">Aureispira anguillae</name>
    <dbReference type="NCBI Taxonomy" id="2864201"/>
    <lineage>
        <taxon>Bacteria</taxon>
        <taxon>Pseudomonadati</taxon>
        <taxon>Bacteroidota</taxon>
        <taxon>Saprospiria</taxon>
        <taxon>Saprospirales</taxon>
        <taxon>Saprospiraceae</taxon>
        <taxon>Aureispira</taxon>
    </lineage>
</organism>
<protein>
    <submittedName>
        <fullName evidence="1">Uncharacterized protein</fullName>
    </submittedName>
</protein>
<accession>A0A916DSR6</accession>
<proteinExistence type="predicted"/>
<dbReference type="KEGG" id="aup:AsAng_0019590"/>
<gene>
    <name evidence="1" type="ORF">AsAng_0019590</name>
</gene>
<dbReference type="AlphaFoldDB" id="A0A916DSR6"/>
<dbReference type="EMBL" id="AP026867">
    <property type="protein sequence ID" value="BDS11247.1"/>
    <property type="molecule type" value="Genomic_DNA"/>
</dbReference>
<keyword evidence="2" id="KW-1185">Reference proteome</keyword>
<evidence type="ECO:0000313" key="2">
    <source>
        <dbReference type="Proteomes" id="UP001060919"/>
    </source>
</evidence>
<sequence length="189" mass="21862">MKIFSLNLIQKTMKAFDSNVELIGASVFPPIFSRSDFVKKSLLEILTKEGIPDPQLTEWYPVQKVSNFYKTVAKEFGPNTLFDIGKAAFNNISLPEGLTTLEEFLEVLNIIYNTGYRNGYIGFIKMVSHNRAKKEVVIQSYTPYVNELIRGSLTAFIRKYKMSVRVIRDEEKSTIERGFENNWYTVTYR</sequence>
<dbReference type="Proteomes" id="UP001060919">
    <property type="component" value="Chromosome"/>
</dbReference>
<reference evidence="1" key="1">
    <citation type="submission" date="2022-09" db="EMBL/GenBank/DDBJ databases">
        <title>Aureispira anguillicida sp. nov., isolated from Leptocephalus of Japanese eel Anguilla japonica.</title>
        <authorList>
            <person name="Yuasa K."/>
            <person name="Mekata T."/>
            <person name="Ikunari K."/>
        </authorList>
    </citation>
    <scope>NUCLEOTIDE SEQUENCE</scope>
    <source>
        <strain evidence="1">EL160426</strain>
    </source>
</reference>
<name>A0A916DSR6_9BACT</name>
<evidence type="ECO:0000313" key="1">
    <source>
        <dbReference type="EMBL" id="BDS11247.1"/>
    </source>
</evidence>